<dbReference type="RefSeq" id="WP_125670086.1">
    <property type="nucleotide sequence ID" value="NZ_RCOS01000010.1"/>
</dbReference>
<protein>
    <submittedName>
        <fullName evidence="2">Molybdopterin-guanine dinucleotide biosynthesis protein B</fullName>
    </submittedName>
</protein>
<dbReference type="NCBIfam" id="TIGR00176">
    <property type="entry name" value="mobB"/>
    <property type="match status" value="1"/>
</dbReference>
<proteinExistence type="predicted"/>
<evidence type="ECO:0000259" key="1">
    <source>
        <dbReference type="Pfam" id="PF03205"/>
    </source>
</evidence>
<comment type="caution">
    <text evidence="2">The sequence shown here is derived from an EMBL/GenBank/DDBJ whole genome shotgun (WGS) entry which is preliminary data.</text>
</comment>
<dbReference type="Proteomes" id="UP000277582">
    <property type="component" value="Unassembled WGS sequence"/>
</dbReference>
<sequence>MYVIAITGRKKSGKTTLIEEIVRRLSPQIRIAVIKHIHYGGIEFDTKGTDTWRIKHAGAPVVVGVAPDAFFLNASINKQSLELALNIIKIVNPEIKLILLEGFYSQIKEQKNIKRIIVARSIEEINELINGKNKPLAIFCPNCIDKEINKIPIYNNINDIIIKIEKLVKGEGQ</sequence>
<dbReference type="Gene3D" id="3.40.50.300">
    <property type="entry name" value="P-loop containing nucleotide triphosphate hydrolases"/>
    <property type="match status" value="1"/>
</dbReference>
<dbReference type="InterPro" id="IPR052539">
    <property type="entry name" value="MGD_biosynthesis_adapter"/>
</dbReference>
<dbReference type="EMBL" id="RCOS01000010">
    <property type="protein sequence ID" value="RSN78734.1"/>
    <property type="molecule type" value="Genomic_DNA"/>
</dbReference>
<dbReference type="SUPFAM" id="SSF52540">
    <property type="entry name" value="P-loop containing nucleoside triphosphate hydrolases"/>
    <property type="match status" value="1"/>
</dbReference>
<name>A0A429GY92_9CREN</name>
<dbReference type="OrthoDB" id="9014at2157"/>
<dbReference type="InterPro" id="IPR004435">
    <property type="entry name" value="MobB_dom"/>
</dbReference>
<dbReference type="GO" id="GO:0006777">
    <property type="term" value="P:Mo-molybdopterin cofactor biosynthetic process"/>
    <property type="evidence" value="ECO:0007669"/>
    <property type="project" value="InterPro"/>
</dbReference>
<dbReference type="InterPro" id="IPR027417">
    <property type="entry name" value="P-loop_NTPase"/>
</dbReference>
<evidence type="ECO:0000313" key="2">
    <source>
        <dbReference type="EMBL" id="RSN78734.1"/>
    </source>
</evidence>
<accession>A0A429GY92</accession>
<reference evidence="2 3" key="1">
    <citation type="submission" date="2018-10" db="EMBL/GenBank/DDBJ databases">
        <title>Co-occurring genomic capacity for anaerobic methane metabolism and dissimilatory sulfite reduction discovered in the Korarchaeota.</title>
        <authorList>
            <person name="Mckay L.J."/>
            <person name="Dlakic M."/>
            <person name="Fields M.W."/>
            <person name="Delmont T.O."/>
            <person name="Eren A.M."/>
            <person name="Jay Z.J."/>
            <person name="Klingelsmith K.B."/>
            <person name="Rusch D.B."/>
            <person name="Inskeep W.P."/>
        </authorList>
    </citation>
    <scope>NUCLEOTIDE SEQUENCE [LARGE SCALE GENOMIC DNA]</scope>
    <source>
        <strain evidence="2 3">MDKW</strain>
    </source>
</reference>
<dbReference type="PANTHER" id="PTHR40072:SF1">
    <property type="entry name" value="MOLYBDOPTERIN-GUANINE DINUCLEOTIDE BIOSYNTHESIS ADAPTER PROTEIN"/>
    <property type="match status" value="1"/>
</dbReference>
<feature type="domain" description="Molybdopterin-guanine dinucleotide biosynthesis protein B (MobB)" evidence="1">
    <location>
        <begin position="3"/>
        <end position="124"/>
    </location>
</feature>
<gene>
    <name evidence="2" type="primary">mobB</name>
    <name evidence="2" type="ORF">D6D85_00565</name>
</gene>
<keyword evidence="3" id="KW-1185">Reference proteome</keyword>
<organism evidence="2 3">
    <name type="scientific">Candidatus Methanodesulfokora washburnensis</name>
    <dbReference type="NCBI Taxonomy" id="2478471"/>
    <lineage>
        <taxon>Archaea</taxon>
        <taxon>Thermoproteota</taxon>
        <taxon>Candidatus Korarchaeia</taxon>
        <taxon>Candidatus Korarchaeia incertae sedis</taxon>
        <taxon>Candidatus Methanodesulfokora</taxon>
    </lineage>
</organism>
<dbReference type="Pfam" id="PF03205">
    <property type="entry name" value="MobB"/>
    <property type="match status" value="1"/>
</dbReference>
<evidence type="ECO:0000313" key="3">
    <source>
        <dbReference type="Proteomes" id="UP000277582"/>
    </source>
</evidence>
<dbReference type="GO" id="GO:0005525">
    <property type="term" value="F:GTP binding"/>
    <property type="evidence" value="ECO:0007669"/>
    <property type="project" value="InterPro"/>
</dbReference>
<dbReference type="PANTHER" id="PTHR40072">
    <property type="entry name" value="MOLYBDOPTERIN-GUANINE DINUCLEOTIDE BIOSYNTHESIS ADAPTER PROTEIN-RELATED"/>
    <property type="match status" value="1"/>
</dbReference>
<dbReference type="AlphaFoldDB" id="A0A429GY92"/>